<dbReference type="Proteomes" id="UP001303046">
    <property type="component" value="Unassembled WGS sequence"/>
</dbReference>
<dbReference type="PRINTS" id="PR00759">
    <property type="entry name" value="BASICPTASE"/>
</dbReference>
<dbReference type="InterPro" id="IPR002223">
    <property type="entry name" value="Kunitz_BPTI"/>
</dbReference>
<keyword evidence="7" id="KW-1185">Reference proteome</keyword>
<dbReference type="SUPFAM" id="SSF57362">
    <property type="entry name" value="BPTI-like"/>
    <property type="match status" value="1"/>
</dbReference>
<dbReference type="InterPro" id="IPR050098">
    <property type="entry name" value="TFPI/VKTCI-like"/>
</dbReference>
<evidence type="ECO:0000259" key="5">
    <source>
        <dbReference type="PROSITE" id="PS50279"/>
    </source>
</evidence>
<evidence type="ECO:0000256" key="4">
    <source>
        <dbReference type="SAM" id="SignalP"/>
    </source>
</evidence>
<dbReference type="PROSITE" id="PS00280">
    <property type="entry name" value="BPTI_KUNITZ_1"/>
    <property type="match status" value="1"/>
</dbReference>
<accession>A0ABR1C6V5</accession>
<dbReference type="InterPro" id="IPR020901">
    <property type="entry name" value="Prtase_inh_Kunz-CS"/>
</dbReference>
<evidence type="ECO:0000313" key="7">
    <source>
        <dbReference type="Proteomes" id="UP001303046"/>
    </source>
</evidence>
<keyword evidence="1" id="KW-0646">Protease inhibitor</keyword>
<sequence>MQSTFAFLLCAATVSAIYLNNPNSYTKRRQLRNLPRPIRAIRPRYVEPNDDSVYLRDTDFSLITSDVMNNRDTLSDSDDLFNAPISLGSSIRCTLPIKRGRCLALNPRYGFDGKTGRCVKFIYGGCGGNANNFETLKECQKTCLAYTPMPL</sequence>
<keyword evidence="2" id="KW-0722">Serine protease inhibitor</keyword>
<feature type="signal peptide" evidence="4">
    <location>
        <begin position="1"/>
        <end position="16"/>
    </location>
</feature>
<keyword evidence="4" id="KW-0732">Signal</keyword>
<evidence type="ECO:0000256" key="2">
    <source>
        <dbReference type="ARBA" id="ARBA00022900"/>
    </source>
</evidence>
<dbReference type="Pfam" id="PF00014">
    <property type="entry name" value="Kunitz_BPTI"/>
    <property type="match status" value="1"/>
</dbReference>
<evidence type="ECO:0000313" key="6">
    <source>
        <dbReference type="EMBL" id="KAK6733505.1"/>
    </source>
</evidence>
<protein>
    <recommendedName>
        <fullName evidence="5">BPTI/Kunitz inhibitor domain-containing protein</fullName>
    </recommendedName>
</protein>
<feature type="domain" description="BPTI/Kunitz inhibitor" evidence="5">
    <location>
        <begin position="93"/>
        <end position="143"/>
    </location>
</feature>
<reference evidence="6 7" key="1">
    <citation type="submission" date="2023-08" db="EMBL/GenBank/DDBJ databases">
        <title>A Necator americanus chromosomal reference genome.</title>
        <authorList>
            <person name="Ilik V."/>
            <person name="Petrzelkova K.J."/>
            <person name="Pardy F."/>
            <person name="Fuh T."/>
            <person name="Niatou-Singa F.S."/>
            <person name="Gouil Q."/>
            <person name="Baker L."/>
            <person name="Ritchie M.E."/>
            <person name="Jex A.R."/>
            <person name="Gazzola D."/>
            <person name="Li H."/>
            <person name="Toshio Fujiwara R."/>
            <person name="Zhan B."/>
            <person name="Aroian R.V."/>
            <person name="Pafco B."/>
            <person name="Schwarz E.M."/>
        </authorList>
    </citation>
    <scope>NUCLEOTIDE SEQUENCE [LARGE SCALE GENOMIC DNA]</scope>
    <source>
        <strain evidence="6 7">Aroian</strain>
        <tissue evidence="6">Whole animal</tissue>
    </source>
</reference>
<gene>
    <name evidence="6" type="primary">Necator_chrII.g5119</name>
    <name evidence="6" type="ORF">RB195_017327</name>
</gene>
<dbReference type="PANTHER" id="PTHR10083:SF374">
    <property type="entry name" value="BPTI_KUNITZ INHIBITOR DOMAIN-CONTAINING PROTEIN"/>
    <property type="match status" value="1"/>
</dbReference>
<feature type="chain" id="PRO_5045161723" description="BPTI/Kunitz inhibitor domain-containing protein" evidence="4">
    <location>
        <begin position="17"/>
        <end position="151"/>
    </location>
</feature>
<evidence type="ECO:0000256" key="3">
    <source>
        <dbReference type="ARBA" id="ARBA00023157"/>
    </source>
</evidence>
<dbReference type="SMART" id="SM00131">
    <property type="entry name" value="KU"/>
    <property type="match status" value="1"/>
</dbReference>
<dbReference type="PROSITE" id="PS50279">
    <property type="entry name" value="BPTI_KUNITZ_2"/>
    <property type="match status" value="1"/>
</dbReference>
<comment type="caution">
    <text evidence="6">The sequence shown here is derived from an EMBL/GenBank/DDBJ whole genome shotgun (WGS) entry which is preliminary data.</text>
</comment>
<name>A0ABR1C6V5_NECAM</name>
<dbReference type="PANTHER" id="PTHR10083">
    <property type="entry name" value="KUNITZ-TYPE PROTEASE INHIBITOR-RELATED"/>
    <property type="match status" value="1"/>
</dbReference>
<keyword evidence="3" id="KW-1015">Disulfide bond</keyword>
<proteinExistence type="predicted"/>
<dbReference type="InterPro" id="IPR036880">
    <property type="entry name" value="Kunitz_BPTI_sf"/>
</dbReference>
<evidence type="ECO:0000256" key="1">
    <source>
        <dbReference type="ARBA" id="ARBA00022690"/>
    </source>
</evidence>
<dbReference type="Gene3D" id="4.10.410.10">
    <property type="entry name" value="Pancreatic trypsin inhibitor Kunitz domain"/>
    <property type="match status" value="1"/>
</dbReference>
<dbReference type="EMBL" id="JAVFWL010000002">
    <property type="protein sequence ID" value="KAK6733505.1"/>
    <property type="molecule type" value="Genomic_DNA"/>
</dbReference>
<organism evidence="6 7">
    <name type="scientific">Necator americanus</name>
    <name type="common">Human hookworm</name>
    <dbReference type="NCBI Taxonomy" id="51031"/>
    <lineage>
        <taxon>Eukaryota</taxon>
        <taxon>Metazoa</taxon>
        <taxon>Ecdysozoa</taxon>
        <taxon>Nematoda</taxon>
        <taxon>Chromadorea</taxon>
        <taxon>Rhabditida</taxon>
        <taxon>Rhabditina</taxon>
        <taxon>Rhabditomorpha</taxon>
        <taxon>Strongyloidea</taxon>
        <taxon>Ancylostomatidae</taxon>
        <taxon>Bunostominae</taxon>
        <taxon>Necator</taxon>
    </lineage>
</organism>